<keyword evidence="3" id="KW-1185">Reference proteome</keyword>
<reference evidence="3" key="1">
    <citation type="submission" date="2017-01" db="EMBL/GenBank/DDBJ databases">
        <title>Comparative genomics of anhydrobiosis in the tardigrade Hypsibius dujardini.</title>
        <authorList>
            <person name="Yoshida Y."/>
            <person name="Koutsovoulos G."/>
            <person name="Laetsch D."/>
            <person name="Stevens L."/>
            <person name="Kumar S."/>
            <person name="Horikawa D."/>
            <person name="Ishino K."/>
            <person name="Komine S."/>
            <person name="Tomita M."/>
            <person name="Blaxter M."/>
            <person name="Arakawa K."/>
        </authorList>
    </citation>
    <scope>NUCLEOTIDE SEQUENCE [LARGE SCALE GENOMIC DNA]</scope>
    <source>
        <strain evidence="3">Z151</strain>
    </source>
</reference>
<evidence type="ECO:0000313" key="2">
    <source>
        <dbReference type="EMBL" id="OQV15244.1"/>
    </source>
</evidence>
<name>A0A1W0WJ57_HYPEX</name>
<evidence type="ECO:0000256" key="1">
    <source>
        <dbReference type="SAM" id="SignalP"/>
    </source>
</evidence>
<feature type="chain" id="PRO_5013388845" evidence="1">
    <location>
        <begin position="21"/>
        <end position="335"/>
    </location>
</feature>
<sequence>MKELHLLLLILGLEIICVTCQSLSWEETGGEQPVNPSDKLCPVLGTIPGQQPDTSTSSPASKRYTKCYKTRPKDSECFNAQDKDCFDELRANLLTVGKYEIVCCPGPCAWIFEHAWINGQNQADSGSLNQYFQSVYDKGGQVPGLSAPNIEASGLFPTLRAGCAVEAPILPAQAVNPPVPAITNRPRTCPVLGSRRDQSSPPVCVQRLYAKTVLASPPAVLTPSDLWPVTTCTMHCCEGDLCNGVTNVRVVRRGRGELEIRDVGAGAALAGKKPVVPETFDVVPGMFNQSGHESQPRGSGKMPDREKLIRYGAVFGTSDQLANQVLPLADYIYQL</sequence>
<proteinExistence type="predicted"/>
<gene>
    <name evidence="2" type="ORF">BV898_10626</name>
</gene>
<dbReference type="OrthoDB" id="10226328at2759"/>
<accession>A0A1W0WJ57</accession>
<organism evidence="2 3">
    <name type="scientific">Hypsibius exemplaris</name>
    <name type="common">Freshwater tardigrade</name>
    <dbReference type="NCBI Taxonomy" id="2072580"/>
    <lineage>
        <taxon>Eukaryota</taxon>
        <taxon>Metazoa</taxon>
        <taxon>Ecdysozoa</taxon>
        <taxon>Tardigrada</taxon>
        <taxon>Eutardigrada</taxon>
        <taxon>Parachela</taxon>
        <taxon>Hypsibioidea</taxon>
        <taxon>Hypsibiidae</taxon>
        <taxon>Hypsibius</taxon>
    </lineage>
</organism>
<dbReference type="AlphaFoldDB" id="A0A1W0WJ57"/>
<keyword evidence="1" id="KW-0732">Signal</keyword>
<dbReference type="EMBL" id="MTYJ01000092">
    <property type="protein sequence ID" value="OQV15244.1"/>
    <property type="molecule type" value="Genomic_DNA"/>
</dbReference>
<evidence type="ECO:0000313" key="3">
    <source>
        <dbReference type="Proteomes" id="UP000192578"/>
    </source>
</evidence>
<feature type="signal peptide" evidence="1">
    <location>
        <begin position="1"/>
        <end position="20"/>
    </location>
</feature>
<dbReference type="Proteomes" id="UP000192578">
    <property type="component" value="Unassembled WGS sequence"/>
</dbReference>
<comment type="caution">
    <text evidence="2">The sequence shown here is derived from an EMBL/GenBank/DDBJ whole genome shotgun (WGS) entry which is preliminary data.</text>
</comment>
<protein>
    <submittedName>
        <fullName evidence="2">Uncharacterized protein</fullName>
    </submittedName>
</protein>